<evidence type="ECO:0000256" key="2">
    <source>
        <dbReference type="ARBA" id="ARBA00023125"/>
    </source>
</evidence>
<dbReference type="PANTHER" id="PTHR30136">
    <property type="entry name" value="HELIX-TURN-HELIX TRANSCRIPTIONAL REGULATOR, ICLR FAMILY"/>
    <property type="match status" value="1"/>
</dbReference>
<evidence type="ECO:0000256" key="3">
    <source>
        <dbReference type="ARBA" id="ARBA00023163"/>
    </source>
</evidence>
<dbReference type="InterPro" id="IPR005471">
    <property type="entry name" value="Tscrpt_reg_IclR_N"/>
</dbReference>
<dbReference type="PANTHER" id="PTHR30136:SF8">
    <property type="entry name" value="TRANSCRIPTIONAL REGULATORY PROTEIN"/>
    <property type="match status" value="1"/>
</dbReference>
<dbReference type="InterPro" id="IPR029016">
    <property type="entry name" value="GAF-like_dom_sf"/>
</dbReference>
<dbReference type="Pfam" id="PF09339">
    <property type="entry name" value="HTH_IclR"/>
    <property type="match status" value="2"/>
</dbReference>
<evidence type="ECO:0000313" key="7">
    <source>
        <dbReference type="Proteomes" id="UP000034037"/>
    </source>
</evidence>
<evidence type="ECO:0000256" key="1">
    <source>
        <dbReference type="ARBA" id="ARBA00023015"/>
    </source>
</evidence>
<dbReference type="Gene3D" id="3.30.450.40">
    <property type="match status" value="2"/>
</dbReference>
<dbReference type="PATRIC" id="fig|92706.3.peg.3283"/>
<dbReference type="PROSITE" id="PS51078">
    <property type="entry name" value="ICLR_ED"/>
    <property type="match status" value="1"/>
</dbReference>
<evidence type="ECO:0000259" key="5">
    <source>
        <dbReference type="PROSITE" id="PS51078"/>
    </source>
</evidence>
<dbReference type="SUPFAM" id="SSF46785">
    <property type="entry name" value="Winged helix' DNA-binding domain"/>
    <property type="match status" value="2"/>
</dbReference>
<dbReference type="InterPro" id="IPR050707">
    <property type="entry name" value="HTH_MetabolicPath_Reg"/>
</dbReference>
<feature type="domain" description="IclR-ED" evidence="5">
    <location>
        <begin position="289"/>
        <end position="473"/>
    </location>
</feature>
<dbReference type="Pfam" id="PF01614">
    <property type="entry name" value="IclR_C"/>
    <property type="match status" value="2"/>
</dbReference>
<organism evidence="6 7">
    <name type="scientific">[Brevibacterium] flavum</name>
    <dbReference type="NCBI Taxonomy" id="92706"/>
    <lineage>
        <taxon>Bacteria</taxon>
        <taxon>Bacillati</taxon>
        <taxon>Actinomycetota</taxon>
        <taxon>Actinomycetes</taxon>
        <taxon>Mycobacteriales</taxon>
        <taxon>Corynebacteriaceae</taxon>
        <taxon>Corynebacterium</taxon>
    </lineage>
</organism>
<dbReference type="SUPFAM" id="SSF55781">
    <property type="entry name" value="GAF domain-like"/>
    <property type="match status" value="2"/>
</dbReference>
<evidence type="ECO:0000313" key="6">
    <source>
        <dbReference type="EMBL" id="AKF28845.1"/>
    </source>
</evidence>
<dbReference type="SMART" id="SM00346">
    <property type="entry name" value="HTH_ICLR"/>
    <property type="match status" value="2"/>
</dbReference>
<feature type="domain" description="HTH iclR-type" evidence="4">
    <location>
        <begin position="4"/>
        <end position="63"/>
    </location>
</feature>
<keyword evidence="7" id="KW-1185">Reference proteome</keyword>
<keyword evidence="3" id="KW-0804">Transcription</keyword>
<dbReference type="Gene3D" id="1.10.10.10">
    <property type="entry name" value="Winged helix-like DNA-binding domain superfamily/Winged helix DNA-binding domain"/>
    <property type="match status" value="2"/>
</dbReference>
<dbReference type="AlphaFoldDB" id="A0A0F6WRS4"/>
<dbReference type="Proteomes" id="UP000034037">
    <property type="component" value="Chromosome"/>
</dbReference>
<sequence length="494" mass="53153">MQTIQLLTKAGLLVDALSAGPNTHSELAKQLNEPRSSIYRITSSLEEVGYVNITSSGLLGLGVNILHLGESAVDALLNRTLLREKLGWLRDQLGMTAFFCTLQDDRIISLDWQEGADIDLIYLAPGRTLPSQKGAVSHVLQGKDLRKGWSIDHGELTVGVSSLAVAVKNANGDVLGAVAVAGLSASVESKIDTIRDTLKETACAIANMPPAKTQEFDPSRIKEPNSPSVITKAATLMDVLRTEGPTNSARLAEVLGEPISSVYRMLHTLTAIGWVEQDGKRGSYRVGLAMLTLAESQLRHMDLRKIAALTMRKIHALTGETTFLCVRHGIRAVCIERVDGDRVNSRVLQLGTSLPLHVGAAPRALLAFEGRRAWETYATNLGFEGHNWSKGPSRAELFQHLDEDRDKGFCLVDNEITPGIAAVGAPIYNHRGEVVASLSMSGLRDGILSDTADYSAVELILQGSAEISQALGATIEHNGGNQKLPQVTPLSIVV</sequence>
<feature type="domain" description="HTH iclR-type" evidence="4">
    <location>
        <begin position="227"/>
        <end position="288"/>
    </location>
</feature>
<dbReference type="InterPro" id="IPR036390">
    <property type="entry name" value="WH_DNA-bd_sf"/>
</dbReference>
<dbReference type="GO" id="GO:0045892">
    <property type="term" value="P:negative regulation of DNA-templated transcription"/>
    <property type="evidence" value="ECO:0007669"/>
    <property type="project" value="TreeGrafter"/>
</dbReference>
<keyword evidence="1" id="KW-0805">Transcription regulation</keyword>
<dbReference type="InterPro" id="IPR014757">
    <property type="entry name" value="Tscrpt_reg_IclR_C"/>
</dbReference>
<accession>A0A0F6WRS4</accession>
<dbReference type="GO" id="GO:0003700">
    <property type="term" value="F:DNA-binding transcription factor activity"/>
    <property type="evidence" value="ECO:0007669"/>
    <property type="project" value="TreeGrafter"/>
</dbReference>
<keyword evidence="2" id="KW-0238">DNA-binding</keyword>
<dbReference type="RefSeq" id="WP_004567981.1">
    <property type="nucleotide sequence ID" value="NZ_CP011309.1"/>
</dbReference>
<name>A0A0F6WRS4_9CORY</name>
<dbReference type="GO" id="GO:0003677">
    <property type="term" value="F:DNA binding"/>
    <property type="evidence" value="ECO:0007669"/>
    <property type="project" value="UniProtKB-KW"/>
</dbReference>
<proteinExistence type="predicted"/>
<reference evidence="6 7" key="1">
    <citation type="submission" date="2015-04" db="EMBL/GenBank/DDBJ databases">
        <title>Complete Genome Sequence of Brevibacterium flavum ATCC 15168.</title>
        <authorList>
            <person name="Ahn J."/>
            <person name="Park G."/>
            <person name="Jeon W."/>
            <person name="Jang Y."/>
            <person name="Jang M."/>
            <person name="Lee H."/>
            <person name="Lee H."/>
        </authorList>
    </citation>
    <scope>NUCLEOTIDE SEQUENCE [LARGE SCALE GENOMIC DNA]</scope>
    <source>
        <strain evidence="6 7">ATCC 15168</strain>
    </source>
</reference>
<evidence type="ECO:0000259" key="4">
    <source>
        <dbReference type="PROSITE" id="PS51077"/>
    </source>
</evidence>
<gene>
    <name evidence="6" type="ORF">YH66_15585</name>
</gene>
<dbReference type="InterPro" id="IPR036388">
    <property type="entry name" value="WH-like_DNA-bd_sf"/>
</dbReference>
<protein>
    <submittedName>
        <fullName evidence="6">IclR family transcriptional regulator</fullName>
    </submittedName>
</protein>
<dbReference type="PROSITE" id="PS51077">
    <property type="entry name" value="HTH_ICLR"/>
    <property type="match status" value="2"/>
</dbReference>
<dbReference type="HOGENOM" id="CLU_551766_0_0_11"/>
<dbReference type="EMBL" id="CP011309">
    <property type="protein sequence ID" value="AKF28845.1"/>
    <property type="molecule type" value="Genomic_DNA"/>
</dbReference>